<keyword evidence="2" id="KW-0238">DNA-binding</keyword>
<dbReference type="PRINTS" id="PR00035">
    <property type="entry name" value="HTHGNTR"/>
</dbReference>
<dbReference type="Pfam" id="PF07702">
    <property type="entry name" value="UTRA"/>
    <property type="match status" value="1"/>
</dbReference>
<comment type="caution">
    <text evidence="5">The sequence shown here is derived from an EMBL/GenBank/DDBJ whole genome shotgun (WGS) entry which is preliminary data.</text>
</comment>
<dbReference type="SMART" id="SM00345">
    <property type="entry name" value="HTH_GNTR"/>
    <property type="match status" value="1"/>
</dbReference>
<feature type="domain" description="HTH gntR-type" evidence="4">
    <location>
        <begin position="21"/>
        <end position="89"/>
    </location>
</feature>
<dbReference type="OrthoDB" id="9808698at2"/>
<gene>
    <name evidence="5" type="ORF">DJ021_00920</name>
</gene>
<keyword evidence="3" id="KW-0804">Transcription</keyword>
<dbReference type="SUPFAM" id="SSF64288">
    <property type="entry name" value="Chorismate lyase-like"/>
    <property type="match status" value="1"/>
</dbReference>
<dbReference type="Proteomes" id="UP000249842">
    <property type="component" value="Unassembled WGS sequence"/>
</dbReference>
<dbReference type="InterPro" id="IPR036390">
    <property type="entry name" value="WH_DNA-bd_sf"/>
</dbReference>
<dbReference type="CDD" id="cd07377">
    <property type="entry name" value="WHTH_GntR"/>
    <property type="match status" value="1"/>
</dbReference>
<dbReference type="GO" id="GO:0003700">
    <property type="term" value="F:DNA-binding transcription factor activity"/>
    <property type="evidence" value="ECO:0007669"/>
    <property type="project" value="InterPro"/>
</dbReference>
<dbReference type="AlphaFoldDB" id="A0A328B0A8"/>
<dbReference type="SUPFAM" id="SSF46785">
    <property type="entry name" value="Winged helix' DNA-binding domain"/>
    <property type="match status" value="1"/>
</dbReference>
<evidence type="ECO:0000256" key="2">
    <source>
        <dbReference type="ARBA" id="ARBA00023125"/>
    </source>
</evidence>
<dbReference type="PANTHER" id="PTHR44846:SF16">
    <property type="entry name" value="TRANSCRIPTIONAL REGULATOR PHNF-RELATED"/>
    <property type="match status" value="1"/>
</dbReference>
<evidence type="ECO:0000313" key="5">
    <source>
        <dbReference type="EMBL" id="RAK58458.1"/>
    </source>
</evidence>
<protein>
    <submittedName>
        <fullName evidence="5">GntR family transcriptional regulator</fullName>
    </submittedName>
</protein>
<dbReference type="InterPro" id="IPR011663">
    <property type="entry name" value="UTRA"/>
</dbReference>
<dbReference type="Gene3D" id="3.40.1410.10">
    <property type="entry name" value="Chorismate lyase-like"/>
    <property type="match status" value="1"/>
</dbReference>
<proteinExistence type="predicted"/>
<evidence type="ECO:0000256" key="3">
    <source>
        <dbReference type="ARBA" id="ARBA00023163"/>
    </source>
</evidence>
<dbReference type="Pfam" id="PF00392">
    <property type="entry name" value="GntR"/>
    <property type="match status" value="1"/>
</dbReference>
<evidence type="ECO:0000313" key="6">
    <source>
        <dbReference type="Proteomes" id="UP000249842"/>
    </source>
</evidence>
<dbReference type="SMART" id="SM00866">
    <property type="entry name" value="UTRA"/>
    <property type="match status" value="1"/>
</dbReference>
<organism evidence="5 6">
    <name type="scientific">Phenylobacterium hankyongense</name>
    <dbReference type="NCBI Taxonomy" id="1813876"/>
    <lineage>
        <taxon>Bacteria</taxon>
        <taxon>Pseudomonadati</taxon>
        <taxon>Pseudomonadota</taxon>
        <taxon>Alphaproteobacteria</taxon>
        <taxon>Caulobacterales</taxon>
        <taxon>Caulobacteraceae</taxon>
        <taxon>Phenylobacterium</taxon>
    </lineage>
</organism>
<sequence>MDIPSLSDDVTLEQLQLDGSGPVWLQIRRALAQPILNGKWRPGARIPAELDLKEHFQTSRMTVNKAIQSLAAEGLLQRRRKIGTVVSERAQERPVFEIWNTADVVARAGAEYGYRLLEREVVKDDQDKAALLDVSRSTRLLWLRCVHMSDGRPFQLEERLVNVDAAPGITCHPLETVPPGPWLLAHVPWTQAEHTIMAREAGEAEADALAVPLGSACLVVERRTWNGDVPVTLARLWHPGAQHRLVGRFEPAR</sequence>
<dbReference type="InterPro" id="IPR036388">
    <property type="entry name" value="WH-like_DNA-bd_sf"/>
</dbReference>
<evidence type="ECO:0000259" key="4">
    <source>
        <dbReference type="PROSITE" id="PS50949"/>
    </source>
</evidence>
<dbReference type="InterPro" id="IPR050679">
    <property type="entry name" value="Bact_HTH_transcr_reg"/>
</dbReference>
<accession>A0A328B0A8</accession>
<name>A0A328B0A8_9CAUL</name>
<reference evidence="6" key="1">
    <citation type="submission" date="2018-05" db="EMBL/GenBank/DDBJ databases">
        <authorList>
            <person name="Li X."/>
        </authorList>
    </citation>
    <scope>NUCLEOTIDE SEQUENCE [LARGE SCALE GENOMIC DNA]</scope>
    <source>
        <strain evidence="6">HKS-05</strain>
    </source>
</reference>
<keyword evidence="6" id="KW-1185">Reference proteome</keyword>
<dbReference type="RefSeq" id="WP_111455730.1">
    <property type="nucleotide sequence ID" value="NZ_QFYP01000001.1"/>
</dbReference>
<dbReference type="GO" id="GO:0003677">
    <property type="term" value="F:DNA binding"/>
    <property type="evidence" value="ECO:0007669"/>
    <property type="project" value="UniProtKB-KW"/>
</dbReference>
<dbReference type="InterPro" id="IPR028978">
    <property type="entry name" value="Chorismate_lyase_/UTRA_dom_sf"/>
</dbReference>
<evidence type="ECO:0000256" key="1">
    <source>
        <dbReference type="ARBA" id="ARBA00023015"/>
    </source>
</evidence>
<dbReference type="PANTHER" id="PTHR44846">
    <property type="entry name" value="MANNOSYL-D-GLYCERATE TRANSPORT/METABOLISM SYSTEM REPRESSOR MNGR-RELATED"/>
    <property type="match status" value="1"/>
</dbReference>
<dbReference type="Gene3D" id="1.10.10.10">
    <property type="entry name" value="Winged helix-like DNA-binding domain superfamily/Winged helix DNA-binding domain"/>
    <property type="match status" value="1"/>
</dbReference>
<dbReference type="InterPro" id="IPR000524">
    <property type="entry name" value="Tscrpt_reg_HTH_GntR"/>
</dbReference>
<keyword evidence="1" id="KW-0805">Transcription regulation</keyword>
<dbReference type="PROSITE" id="PS50949">
    <property type="entry name" value="HTH_GNTR"/>
    <property type="match status" value="1"/>
</dbReference>
<dbReference type="EMBL" id="QFYP01000001">
    <property type="protein sequence ID" value="RAK58458.1"/>
    <property type="molecule type" value="Genomic_DNA"/>
</dbReference>